<keyword evidence="1" id="KW-0472">Membrane</keyword>
<proteinExistence type="predicted"/>
<sequence length="177" mass="21604">MENTLRIQVNFNEKIIRKQLWTYFYYSWKKKMPTILRNFFYVLFIIFIFDSLLGNKTRYNFLQFVIVFLGLTCIFYLINFYYQKITYSTKINKHIDELKGYHPVTELYFDEENFYIKGEQYDVRSIWKKITYEVSGNIILIQVEIGTPFIYVISEEETDQYAEILSFLKHKAKSKKK</sequence>
<dbReference type="Proteomes" id="UP001184861">
    <property type="component" value="Unassembled WGS sequence"/>
</dbReference>
<feature type="transmembrane region" description="Helical" evidence="1">
    <location>
        <begin position="35"/>
        <end position="55"/>
    </location>
</feature>
<dbReference type="RefSeq" id="WP_047488868.1">
    <property type="nucleotide sequence ID" value="NZ_JAVDQY010000003.1"/>
</dbReference>
<comment type="caution">
    <text evidence="2">The sequence shown here is derived from an EMBL/GenBank/DDBJ whole genome shotgun (WGS) entry which is preliminary data.</text>
</comment>
<organism evidence="2 3">
    <name type="scientific">Chryseobacterium rhizosphaerae</name>
    <dbReference type="NCBI Taxonomy" id="395937"/>
    <lineage>
        <taxon>Bacteria</taxon>
        <taxon>Pseudomonadati</taxon>
        <taxon>Bacteroidota</taxon>
        <taxon>Flavobacteriia</taxon>
        <taxon>Flavobacteriales</taxon>
        <taxon>Weeksellaceae</taxon>
        <taxon>Chryseobacterium group</taxon>
        <taxon>Chryseobacterium</taxon>
    </lineage>
</organism>
<dbReference type="EMBL" id="JAVDQY010000003">
    <property type="protein sequence ID" value="MDR6527163.1"/>
    <property type="molecule type" value="Genomic_DNA"/>
</dbReference>
<protein>
    <submittedName>
        <fullName evidence="2">Ca2+/Na+ antiporter</fullName>
    </submittedName>
</protein>
<accession>A0AAE4C331</accession>
<name>A0AAE4C331_9FLAO</name>
<evidence type="ECO:0000256" key="1">
    <source>
        <dbReference type="SAM" id="Phobius"/>
    </source>
</evidence>
<feature type="transmembrane region" description="Helical" evidence="1">
    <location>
        <begin position="61"/>
        <end position="82"/>
    </location>
</feature>
<dbReference type="AlphaFoldDB" id="A0AAE4C331"/>
<keyword evidence="1" id="KW-0812">Transmembrane</keyword>
<reference evidence="2" key="1">
    <citation type="submission" date="2023-07" db="EMBL/GenBank/DDBJ databases">
        <title>Sorghum-associated microbial communities from plants grown in Nebraska, USA.</title>
        <authorList>
            <person name="Schachtman D."/>
        </authorList>
    </citation>
    <scope>NUCLEOTIDE SEQUENCE</scope>
    <source>
        <strain evidence="2">DS2360</strain>
    </source>
</reference>
<keyword evidence="1" id="KW-1133">Transmembrane helix</keyword>
<evidence type="ECO:0000313" key="2">
    <source>
        <dbReference type="EMBL" id="MDR6527163.1"/>
    </source>
</evidence>
<evidence type="ECO:0000313" key="3">
    <source>
        <dbReference type="Proteomes" id="UP001184861"/>
    </source>
</evidence>
<gene>
    <name evidence="2" type="ORF">J2787_002555</name>
</gene>